<dbReference type="AlphaFoldDB" id="L1JEQ3"/>
<dbReference type="EMBL" id="JH992993">
    <property type="protein sequence ID" value="EKX46590.1"/>
    <property type="molecule type" value="Genomic_DNA"/>
</dbReference>
<sequence>RRANSTAVKKEVPENKPTILLVDDDNTLRLLVKSRLEKDNSRVIDAGDGEEALEKFHKSRPDIVISDVFMPKMDGFELCRQIRKHDKRVPIVMLTSMNDVKDRIKGLDAGADDYIVKPFAPK</sequence>
<evidence type="ECO:0000256" key="3">
    <source>
        <dbReference type="ARBA" id="ARBA00022553"/>
    </source>
</evidence>
<dbReference type="PaxDb" id="55529-EKX46590"/>
<reference evidence="13" key="2">
    <citation type="submission" date="2012-11" db="EMBL/GenBank/DDBJ databases">
        <authorList>
            <person name="Kuo A."/>
            <person name="Curtis B.A."/>
            <person name="Tanifuji G."/>
            <person name="Burki F."/>
            <person name="Gruber A."/>
            <person name="Irimia M."/>
            <person name="Maruyama S."/>
            <person name="Arias M.C."/>
            <person name="Ball S.G."/>
            <person name="Gile G.H."/>
            <person name="Hirakawa Y."/>
            <person name="Hopkins J.F."/>
            <person name="Rensing S.A."/>
            <person name="Schmutz J."/>
            <person name="Symeonidi A."/>
            <person name="Elias M."/>
            <person name="Eveleigh R.J."/>
            <person name="Herman E.K."/>
            <person name="Klute M.J."/>
            <person name="Nakayama T."/>
            <person name="Obornik M."/>
            <person name="Reyes-Prieto A."/>
            <person name="Armbrust E.V."/>
            <person name="Aves S.J."/>
            <person name="Beiko R.G."/>
            <person name="Coutinho P."/>
            <person name="Dacks J.B."/>
            <person name="Durnford D.G."/>
            <person name="Fast N.M."/>
            <person name="Green B.R."/>
            <person name="Grisdale C."/>
            <person name="Hempe F."/>
            <person name="Henrissat B."/>
            <person name="Hoppner M.P."/>
            <person name="Ishida K.-I."/>
            <person name="Kim E."/>
            <person name="Koreny L."/>
            <person name="Kroth P.G."/>
            <person name="Liu Y."/>
            <person name="Malik S.-B."/>
            <person name="Maier U.G."/>
            <person name="McRose D."/>
            <person name="Mock T."/>
            <person name="Neilson J.A."/>
            <person name="Onodera N.T."/>
            <person name="Poole A.M."/>
            <person name="Pritham E.J."/>
            <person name="Richards T.A."/>
            <person name="Rocap G."/>
            <person name="Roy S.W."/>
            <person name="Sarai C."/>
            <person name="Schaack S."/>
            <person name="Shirato S."/>
            <person name="Slamovits C.H."/>
            <person name="Spencer D.F."/>
            <person name="Suzuki S."/>
            <person name="Worden A.Z."/>
            <person name="Zauner S."/>
            <person name="Barry K."/>
            <person name="Bell C."/>
            <person name="Bharti A.K."/>
            <person name="Crow J.A."/>
            <person name="Grimwood J."/>
            <person name="Kramer R."/>
            <person name="Lindquist E."/>
            <person name="Lucas S."/>
            <person name="Salamov A."/>
            <person name="McFadden G.I."/>
            <person name="Lane C.E."/>
            <person name="Keeling P.J."/>
            <person name="Gray M.W."/>
            <person name="Grigoriev I.V."/>
            <person name="Archibald J.M."/>
        </authorList>
    </citation>
    <scope>NUCLEOTIDE SEQUENCE</scope>
    <source>
        <strain evidence="13">CCMP2712</strain>
    </source>
</reference>
<evidence type="ECO:0000256" key="7">
    <source>
        <dbReference type="ARBA" id="ARBA00023163"/>
    </source>
</evidence>
<keyword evidence="6" id="KW-0238">DNA-binding</keyword>
<evidence type="ECO:0000313" key="12">
    <source>
        <dbReference type="EnsemblProtists" id="EKX46590"/>
    </source>
</evidence>
<dbReference type="SUPFAM" id="SSF52172">
    <property type="entry name" value="CheY-like"/>
    <property type="match status" value="1"/>
</dbReference>
<keyword evidence="3 9" id="KW-0597">Phosphoprotein</keyword>
<dbReference type="eggNOG" id="KOG1601">
    <property type="taxonomic scope" value="Eukaryota"/>
</dbReference>
<dbReference type="GO" id="GO:0003677">
    <property type="term" value="F:DNA binding"/>
    <property type="evidence" value="ECO:0007669"/>
    <property type="project" value="UniProtKB-KW"/>
</dbReference>
<evidence type="ECO:0000256" key="1">
    <source>
        <dbReference type="ARBA" id="ARBA00003612"/>
    </source>
</evidence>
<dbReference type="FunFam" id="3.40.50.2300:FF:000001">
    <property type="entry name" value="DNA-binding response regulator PhoB"/>
    <property type="match status" value="1"/>
</dbReference>
<reference evidence="12" key="3">
    <citation type="submission" date="2015-06" db="UniProtKB">
        <authorList>
            <consortium name="EnsemblProtists"/>
        </authorList>
    </citation>
    <scope>IDENTIFICATION</scope>
</reference>
<comment type="function">
    <text evidence="1">Probable promoter-specific protein mediating the interaction between DNA and RNA polymerase.</text>
</comment>
<evidence type="ECO:0000256" key="9">
    <source>
        <dbReference type="PROSITE-ProRule" id="PRU00169"/>
    </source>
</evidence>
<dbReference type="Proteomes" id="UP000011087">
    <property type="component" value="Unassembled WGS sequence"/>
</dbReference>
<dbReference type="Gene3D" id="3.40.50.2300">
    <property type="match status" value="1"/>
</dbReference>
<dbReference type="GO" id="GO:0000155">
    <property type="term" value="F:phosphorelay sensor kinase activity"/>
    <property type="evidence" value="ECO:0007669"/>
    <property type="project" value="TreeGrafter"/>
</dbReference>
<protein>
    <recommendedName>
        <fullName evidence="2">Probable transcriptional regulator ycf27</fullName>
    </recommendedName>
    <alternativeName>
        <fullName evidence="8">OmpR-like protein</fullName>
    </alternativeName>
</protein>
<dbReference type="CDD" id="cd17574">
    <property type="entry name" value="REC_OmpR"/>
    <property type="match status" value="1"/>
</dbReference>
<dbReference type="GeneID" id="17303300"/>
<evidence type="ECO:0000256" key="5">
    <source>
        <dbReference type="ARBA" id="ARBA00023015"/>
    </source>
</evidence>
<keyword evidence="7" id="KW-0804">Transcription</keyword>
<evidence type="ECO:0000256" key="2">
    <source>
        <dbReference type="ARBA" id="ARBA00015955"/>
    </source>
</evidence>
<reference evidence="11 13" key="1">
    <citation type="journal article" date="2012" name="Nature">
        <title>Algal genomes reveal evolutionary mosaicism and the fate of nucleomorphs.</title>
        <authorList>
            <consortium name="DOE Joint Genome Institute"/>
            <person name="Curtis B.A."/>
            <person name="Tanifuji G."/>
            <person name="Burki F."/>
            <person name="Gruber A."/>
            <person name="Irimia M."/>
            <person name="Maruyama S."/>
            <person name="Arias M.C."/>
            <person name="Ball S.G."/>
            <person name="Gile G.H."/>
            <person name="Hirakawa Y."/>
            <person name="Hopkins J.F."/>
            <person name="Kuo A."/>
            <person name="Rensing S.A."/>
            <person name="Schmutz J."/>
            <person name="Symeonidi A."/>
            <person name="Elias M."/>
            <person name="Eveleigh R.J."/>
            <person name="Herman E.K."/>
            <person name="Klute M.J."/>
            <person name="Nakayama T."/>
            <person name="Obornik M."/>
            <person name="Reyes-Prieto A."/>
            <person name="Armbrust E.V."/>
            <person name="Aves S.J."/>
            <person name="Beiko R.G."/>
            <person name="Coutinho P."/>
            <person name="Dacks J.B."/>
            <person name="Durnford D.G."/>
            <person name="Fast N.M."/>
            <person name="Green B.R."/>
            <person name="Grisdale C.J."/>
            <person name="Hempel F."/>
            <person name="Henrissat B."/>
            <person name="Hoppner M.P."/>
            <person name="Ishida K."/>
            <person name="Kim E."/>
            <person name="Koreny L."/>
            <person name="Kroth P.G."/>
            <person name="Liu Y."/>
            <person name="Malik S.B."/>
            <person name="Maier U.G."/>
            <person name="McRose D."/>
            <person name="Mock T."/>
            <person name="Neilson J.A."/>
            <person name="Onodera N.T."/>
            <person name="Poole A.M."/>
            <person name="Pritham E.J."/>
            <person name="Richards T.A."/>
            <person name="Rocap G."/>
            <person name="Roy S.W."/>
            <person name="Sarai C."/>
            <person name="Schaack S."/>
            <person name="Shirato S."/>
            <person name="Slamovits C.H."/>
            <person name="Spencer D.F."/>
            <person name="Suzuki S."/>
            <person name="Worden A.Z."/>
            <person name="Zauner S."/>
            <person name="Barry K."/>
            <person name="Bell C."/>
            <person name="Bharti A.K."/>
            <person name="Crow J.A."/>
            <person name="Grimwood J."/>
            <person name="Kramer R."/>
            <person name="Lindquist E."/>
            <person name="Lucas S."/>
            <person name="Salamov A."/>
            <person name="McFadden G.I."/>
            <person name="Lane C.E."/>
            <person name="Keeling P.J."/>
            <person name="Gray M.W."/>
            <person name="Grigoriev I.V."/>
            <person name="Archibald J.M."/>
        </authorList>
    </citation>
    <scope>NUCLEOTIDE SEQUENCE</scope>
    <source>
        <strain evidence="11 13">CCMP2712</strain>
    </source>
</reference>
<accession>L1JEQ3</accession>
<evidence type="ECO:0000256" key="4">
    <source>
        <dbReference type="ARBA" id="ARBA00023012"/>
    </source>
</evidence>
<dbReference type="KEGG" id="gtt:GUITHDRAFT_62403"/>
<keyword evidence="13" id="KW-1185">Reference proteome</keyword>
<dbReference type="SMART" id="SM00448">
    <property type="entry name" value="REC"/>
    <property type="match status" value="1"/>
</dbReference>
<evidence type="ECO:0000256" key="8">
    <source>
        <dbReference type="ARBA" id="ARBA00032623"/>
    </source>
</evidence>
<name>L1JEQ3_GUITC</name>
<evidence type="ECO:0000256" key="6">
    <source>
        <dbReference type="ARBA" id="ARBA00023125"/>
    </source>
</evidence>
<feature type="domain" description="Response regulatory" evidence="10">
    <location>
        <begin position="18"/>
        <end position="122"/>
    </location>
</feature>
<organism evidence="11">
    <name type="scientific">Guillardia theta (strain CCMP2712)</name>
    <name type="common">Cryptophyte</name>
    <dbReference type="NCBI Taxonomy" id="905079"/>
    <lineage>
        <taxon>Eukaryota</taxon>
        <taxon>Cryptophyceae</taxon>
        <taxon>Pyrenomonadales</taxon>
        <taxon>Geminigeraceae</taxon>
        <taxon>Guillardia</taxon>
    </lineage>
</organism>
<feature type="non-terminal residue" evidence="11">
    <location>
        <position position="122"/>
    </location>
</feature>
<dbReference type="RefSeq" id="XP_005833570.1">
    <property type="nucleotide sequence ID" value="XM_005833513.1"/>
</dbReference>
<dbReference type="PANTHER" id="PTHR43547:SF2">
    <property type="entry name" value="HYBRID SIGNAL TRANSDUCTION HISTIDINE KINASE C"/>
    <property type="match status" value="1"/>
</dbReference>
<feature type="modified residue" description="4-aspartylphosphate" evidence="9">
    <location>
        <position position="67"/>
    </location>
</feature>
<evidence type="ECO:0000313" key="11">
    <source>
        <dbReference type="EMBL" id="EKX46590.1"/>
    </source>
</evidence>
<evidence type="ECO:0000259" key="10">
    <source>
        <dbReference type="PROSITE" id="PS50110"/>
    </source>
</evidence>
<dbReference type="PROSITE" id="PS50110">
    <property type="entry name" value="RESPONSE_REGULATORY"/>
    <property type="match status" value="1"/>
</dbReference>
<feature type="non-terminal residue" evidence="11">
    <location>
        <position position="1"/>
    </location>
</feature>
<keyword evidence="5" id="KW-0805">Transcription regulation</keyword>
<dbReference type="PANTHER" id="PTHR43547">
    <property type="entry name" value="TWO-COMPONENT HISTIDINE KINASE"/>
    <property type="match status" value="1"/>
</dbReference>
<evidence type="ECO:0000313" key="13">
    <source>
        <dbReference type="Proteomes" id="UP000011087"/>
    </source>
</evidence>
<dbReference type="EnsemblProtists" id="EKX46590">
    <property type="protein sequence ID" value="EKX46590"/>
    <property type="gene ID" value="GUITHDRAFT_62403"/>
</dbReference>
<dbReference type="Pfam" id="PF00072">
    <property type="entry name" value="Response_reg"/>
    <property type="match status" value="1"/>
</dbReference>
<dbReference type="HOGENOM" id="CLU_000445_69_15_1"/>
<proteinExistence type="predicted"/>
<dbReference type="STRING" id="905079.L1JEQ3"/>
<keyword evidence="4" id="KW-0902">Two-component regulatory system</keyword>
<dbReference type="OMA" id="ISACTQY"/>
<dbReference type="OrthoDB" id="401at2759"/>
<dbReference type="InterPro" id="IPR001789">
    <property type="entry name" value="Sig_transdc_resp-reg_receiver"/>
</dbReference>
<dbReference type="InterPro" id="IPR011006">
    <property type="entry name" value="CheY-like_superfamily"/>
</dbReference>
<gene>
    <name evidence="11" type="ORF">GUITHDRAFT_62403</name>
</gene>